<gene>
    <name evidence="2" type="ORF">MNKW57_17450</name>
</gene>
<dbReference type="PANTHER" id="PTHR38589">
    <property type="entry name" value="BLR0621 PROTEIN"/>
    <property type="match status" value="1"/>
</dbReference>
<reference evidence="2 3" key="1">
    <citation type="submission" date="2023-04" db="EMBL/GenBank/DDBJ databases">
        <title>Marinobulbifer ophiurae gen. nov., sp. Nov., isolate from tissue of brittle star Ophioplocus japonicus.</title>
        <authorList>
            <person name="Kawano K."/>
            <person name="Sawayama S."/>
            <person name="Nakagawa S."/>
        </authorList>
    </citation>
    <scope>NUCLEOTIDE SEQUENCE [LARGE SCALE GENOMIC DNA]</scope>
    <source>
        <strain evidence="2 3">NKW57</strain>
    </source>
</reference>
<keyword evidence="1" id="KW-0732">Signal</keyword>
<accession>A0ABQ6LZD7</accession>
<evidence type="ECO:0008006" key="4">
    <source>
        <dbReference type="Google" id="ProtNLM"/>
    </source>
</evidence>
<protein>
    <recommendedName>
        <fullName evidence="4">YkuD domain-containing protein</fullName>
    </recommendedName>
</protein>
<feature type="signal peptide" evidence="1">
    <location>
        <begin position="1"/>
        <end position="21"/>
    </location>
</feature>
<evidence type="ECO:0000256" key="1">
    <source>
        <dbReference type="SAM" id="SignalP"/>
    </source>
</evidence>
<dbReference type="Proteomes" id="UP001224392">
    <property type="component" value="Unassembled WGS sequence"/>
</dbReference>
<organism evidence="2 3">
    <name type="scientific">Biformimicrobium ophioploci</name>
    <dbReference type="NCBI Taxonomy" id="3036711"/>
    <lineage>
        <taxon>Bacteria</taxon>
        <taxon>Pseudomonadati</taxon>
        <taxon>Pseudomonadota</taxon>
        <taxon>Gammaproteobacteria</taxon>
        <taxon>Cellvibrionales</taxon>
        <taxon>Microbulbiferaceae</taxon>
        <taxon>Biformimicrobium</taxon>
    </lineage>
</organism>
<proteinExistence type="predicted"/>
<comment type="caution">
    <text evidence="2">The sequence shown here is derived from an EMBL/GenBank/DDBJ whole genome shotgun (WGS) entry which is preliminary data.</text>
</comment>
<keyword evidence="3" id="KW-1185">Reference proteome</keyword>
<dbReference type="PANTHER" id="PTHR38589:SF1">
    <property type="entry name" value="BLR0621 PROTEIN"/>
    <property type="match status" value="1"/>
</dbReference>
<evidence type="ECO:0000313" key="2">
    <source>
        <dbReference type="EMBL" id="GMG87424.1"/>
    </source>
</evidence>
<sequence>MPLFRNLSKVFLLAMAPLCMAAAPFTVDSLGAEKLVVVTSADWNTDHGQMSTFTLGDNGWERASESVDVMLGRSGLGWGIGLHPQNSGEDPVKKEGDGRAPAGVFSLGAAFGYLPKLAVDYPYTPMNENHFCIDVPASPLYNTTVDASEVGKDAVEGSTEPMRRDIHLKGDQRYKKGIFVNHNPKNISGAGSCIFMHLWKEQGTATAGCTAMEESAMDQLLAWLEAPEKVLYVALPQDKYQQLQQEWNLPALQ</sequence>
<name>A0ABQ6LZD7_9GAMM</name>
<evidence type="ECO:0000313" key="3">
    <source>
        <dbReference type="Proteomes" id="UP001224392"/>
    </source>
</evidence>
<dbReference type="EMBL" id="BSYJ01000003">
    <property type="protein sequence ID" value="GMG87424.1"/>
    <property type="molecule type" value="Genomic_DNA"/>
</dbReference>
<feature type="chain" id="PRO_5046461180" description="YkuD domain-containing protein" evidence="1">
    <location>
        <begin position="22"/>
        <end position="253"/>
    </location>
</feature>
<dbReference type="RefSeq" id="WP_285764053.1">
    <property type="nucleotide sequence ID" value="NZ_BSYJ01000003.1"/>
</dbReference>